<sequence length="274" mass="30983">MKKILASTIMCFAAMAAMAQTADIEVSYTTRSLYRNEMERINKYHLLANSTLSKFYSPRSEEIDSLISTPEGLAAFKKTQEAALKAMIGQGMIDMKNLPRKKENVYVIKSVRDSMITVYDMLDNEPVYYTEPFAELTWETGDSTKNILGYECIQAQTDYHGRHWTVWFTPEIPVHDGPWKFRGLPGLILEATTGDGIGFFADGIQQSSKDIGSVYDAEKYERYNRKDILRARRAVIDNPKGTLTAKGLLDGVEIDPDLLKPKSDGGDFIETDYR</sequence>
<dbReference type="NCBIfam" id="TIGR01200">
    <property type="entry name" value="GLPGLI"/>
    <property type="match status" value="1"/>
</dbReference>
<feature type="signal peptide" evidence="1">
    <location>
        <begin position="1"/>
        <end position="19"/>
    </location>
</feature>
<dbReference type="RefSeq" id="WP_136413688.1">
    <property type="nucleotide sequence ID" value="NZ_CAXHQF010000015.1"/>
</dbReference>
<protein>
    <submittedName>
        <fullName evidence="2">GLPGLI family protein</fullName>
    </submittedName>
</protein>
<organism evidence="2 3">
    <name type="scientific">Duncaniella dubosii</name>
    <dbReference type="NCBI Taxonomy" id="2518971"/>
    <lineage>
        <taxon>Bacteria</taxon>
        <taxon>Pseudomonadati</taxon>
        <taxon>Bacteroidota</taxon>
        <taxon>Bacteroidia</taxon>
        <taxon>Bacteroidales</taxon>
        <taxon>Muribaculaceae</taxon>
        <taxon>Duncaniella</taxon>
    </lineage>
</organism>
<dbReference type="AlphaFoldDB" id="A0A4P7VZU6"/>
<keyword evidence="3" id="KW-1185">Reference proteome</keyword>
<reference evidence="3" key="1">
    <citation type="submission" date="2019-02" db="EMBL/GenBank/DDBJ databases">
        <title>Isolation and identification of novel species under the genus Muribaculum.</title>
        <authorList>
            <person name="Miyake S."/>
            <person name="Ding Y."/>
            <person name="Low A."/>
            <person name="Soh M."/>
            <person name="Seedorf H."/>
        </authorList>
    </citation>
    <scope>NUCLEOTIDE SEQUENCE [LARGE SCALE GENOMIC DNA]</scope>
    <source>
        <strain evidence="3">H5</strain>
    </source>
</reference>
<dbReference type="EMBL" id="CP039396">
    <property type="protein sequence ID" value="QCD41104.1"/>
    <property type="molecule type" value="Genomic_DNA"/>
</dbReference>
<name>A0A4P7VZU6_9BACT</name>
<feature type="chain" id="PRO_5020215520" evidence="1">
    <location>
        <begin position="20"/>
        <end position="274"/>
    </location>
</feature>
<dbReference type="Proteomes" id="UP000297149">
    <property type="component" value="Chromosome"/>
</dbReference>
<gene>
    <name evidence="2" type="ORF">E7747_01550</name>
</gene>
<dbReference type="InterPro" id="IPR005901">
    <property type="entry name" value="GLPGLI"/>
</dbReference>
<evidence type="ECO:0000256" key="1">
    <source>
        <dbReference type="SAM" id="SignalP"/>
    </source>
</evidence>
<evidence type="ECO:0000313" key="3">
    <source>
        <dbReference type="Proteomes" id="UP000297149"/>
    </source>
</evidence>
<keyword evidence="1" id="KW-0732">Signal</keyword>
<proteinExistence type="predicted"/>
<dbReference type="KEGG" id="ddb:E7747_01550"/>
<dbReference type="Pfam" id="PF09697">
    <property type="entry name" value="Porph_ging"/>
    <property type="match status" value="1"/>
</dbReference>
<evidence type="ECO:0000313" key="2">
    <source>
        <dbReference type="EMBL" id="QCD41104.1"/>
    </source>
</evidence>
<accession>A0A4P7VZU6</accession>